<accession>A0A2S7INM0</accession>
<comment type="caution">
    <text evidence="2">The sequence shown here is derived from an EMBL/GenBank/DDBJ whole genome shotgun (WGS) entry which is preliminary data.</text>
</comment>
<dbReference type="Proteomes" id="UP000239590">
    <property type="component" value="Unassembled WGS sequence"/>
</dbReference>
<keyword evidence="1" id="KW-0472">Membrane</keyword>
<dbReference type="AlphaFoldDB" id="A0A2S7INM0"/>
<organism evidence="2 3">
    <name type="scientific">Siphonobacter curvatus</name>
    <dbReference type="NCBI Taxonomy" id="2094562"/>
    <lineage>
        <taxon>Bacteria</taxon>
        <taxon>Pseudomonadati</taxon>
        <taxon>Bacteroidota</taxon>
        <taxon>Cytophagia</taxon>
        <taxon>Cytophagales</taxon>
        <taxon>Cytophagaceae</taxon>
        <taxon>Siphonobacter</taxon>
    </lineage>
</organism>
<evidence type="ECO:0000256" key="1">
    <source>
        <dbReference type="SAM" id="Phobius"/>
    </source>
</evidence>
<keyword evidence="1" id="KW-0812">Transmembrane</keyword>
<dbReference type="RefSeq" id="WP_104710445.1">
    <property type="nucleotide sequence ID" value="NZ_PTRA01000001.1"/>
</dbReference>
<evidence type="ECO:0000313" key="3">
    <source>
        <dbReference type="Proteomes" id="UP000239590"/>
    </source>
</evidence>
<feature type="transmembrane region" description="Helical" evidence="1">
    <location>
        <begin position="12"/>
        <end position="30"/>
    </location>
</feature>
<keyword evidence="1" id="KW-1133">Transmembrane helix</keyword>
<proteinExistence type="predicted"/>
<dbReference type="EMBL" id="PTRA01000001">
    <property type="protein sequence ID" value="PQA59160.1"/>
    <property type="molecule type" value="Genomic_DNA"/>
</dbReference>
<protein>
    <submittedName>
        <fullName evidence="2">Uncharacterized protein</fullName>
    </submittedName>
</protein>
<sequence>MRKALYYRDLFVFYLACLLALPFTFLFYLGTDLVKLKWPMGCVLKTQMVYQSVRFKFRPKRA</sequence>
<evidence type="ECO:0000313" key="2">
    <source>
        <dbReference type="EMBL" id="PQA59160.1"/>
    </source>
</evidence>
<reference evidence="3" key="1">
    <citation type="submission" date="2018-02" db="EMBL/GenBank/DDBJ databases">
        <title>Genome sequencing of Solimonas sp. HR-BB.</title>
        <authorList>
            <person name="Lee Y."/>
            <person name="Jeon C.O."/>
        </authorList>
    </citation>
    <scope>NUCLEOTIDE SEQUENCE [LARGE SCALE GENOMIC DNA]</scope>
    <source>
        <strain evidence="3">HR-U</strain>
    </source>
</reference>
<gene>
    <name evidence="2" type="ORF">C5O19_05755</name>
</gene>
<keyword evidence="3" id="KW-1185">Reference proteome</keyword>
<name>A0A2S7INM0_9BACT</name>